<name>A0ABR8CXH9_9NOST</name>
<evidence type="ECO:0000313" key="2">
    <source>
        <dbReference type="Proteomes" id="UP000661112"/>
    </source>
</evidence>
<sequence>MSTISDLSFCIHPKYSQFLVHELRLSPVVKQDKSIKVGGLFLWGSKLQAASGKDEFSSQKRALLIENMNLPGYAPLR</sequence>
<proteinExistence type="predicted"/>
<accession>A0ABR8CXH9</accession>
<keyword evidence="2" id="KW-1185">Reference proteome</keyword>
<dbReference type="EMBL" id="JACJSG010000003">
    <property type="protein sequence ID" value="MBD2499645.1"/>
    <property type="molecule type" value="Genomic_DNA"/>
</dbReference>
<reference evidence="1 2" key="1">
    <citation type="journal article" date="2020" name="ISME J.">
        <title>Comparative genomics reveals insights into cyanobacterial evolution and habitat adaptation.</title>
        <authorList>
            <person name="Chen M.Y."/>
            <person name="Teng W.K."/>
            <person name="Zhao L."/>
            <person name="Hu C.X."/>
            <person name="Zhou Y.K."/>
            <person name="Han B.P."/>
            <person name="Song L.R."/>
            <person name="Shu W.S."/>
        </authorList>
    </citation>
    <scope>NUCLEOTIDE SEQUENCE [LARGE SCALE GENOMIC DNA]</scope>
    <source>
        <strain evidence="1 2">FACHB-119</strain>
    </source>
</reference>
<protein>
    <submittedName>
        <fullName evidence="1">Uncharacterized protein</fullName>
    </submittedName>
</protein>
<organism evidence="1 2">
    <name type="scientific">Anabaena azotica FACHB-119</name>
    <dbReference type="NCBI Taxonomy" id="947527"/>
    <lineage>
        <taxon>Bacteria</taxon>
        <taxon>Bacillati</taxon>
        <taxon>Cyanobacteriota</taxon>
        <taxon>Cyanophyceae</taxon>
        <taxon>Nostocales</taxon>
        <taxon>Nostocaceae</taxon>
        <taxon>Anabaena</taxon>
        <taxon>Anabaena azotica</taxon>
    </lineage>
</organism>
<comment type="caution">
    <text evidence="1">The sequence shown here is derived from an EMBL/GenBank/DDBJ whole genome shotgun (WGS) entry which is preliminary data.</text>
</comment>
<dbReference type="Proteomes" id="UP000661112">
    <property type="component" value="Unassembled WGS sequence"/>
</dbReference>
<dbReference type="RefSeq" id="WP_190466876.1">
    <property type="nucleotide sequence ID" value="NZ_JACJSG010000003.1"/>
</dbReference>
<gene>
    <name evidence="1" type="ORF">H6G83_03255</name>
</gene>
<evidence type="ECO:0000313" key="1">
    <source>
        <dbReference type="EMBL" id="MBD2499645.1"/>
    </source>
</evidence>